<feature type="region of interest" description="Disordered" evidence="1">
    <location>
        <begin position="1"/>
        <end position="26"/>
    </location>
</feature>
<keyword evidence="3" id="KW-1185">Reference proteome</keyword>
<evidence type="ECO:0000256" key="1">
    <source>
        <dbReference type="SAM" id="MobiDB-lite"/>
    </source>
</evidence>
<dbReference type="EMBL" id="BMSV01000009">
    <property type="protein sequence ID" value="GGQ22028.1"/>
    <property type="molecule type" value="Genomic_DNA"/>
</dbReference>
<proteinExistence type="predicted"/>
<evidence type="ECO:0000313" key="2">
    <source>
        <dbReference type="EMBL" id="GGQ22028.1"/>
    </source>
</evidence>
<evidence type="ECO:0000313" key="3">
    <source>
        <dbReference type="Proteomes" id="UP000654123"/>
    </source>
</evidence>
<protein>
    <submittedName>
        <fullName evidence="2">Uncharacterized protein</fullName>
    </submittedName>
</protein>
<reference evidence="2" key="1">
    <citation type="journal article" date="2014" name="Int. J. Syst. Evol. Microbiol.">
        <title>Complete genome sequence of Corynebacterium casei LMG S-19264T (=DSM 44701T), isolated from a smear-ripened cheese.</title>
        <authorList>
            <consortium name="US DOE Joint Genome Institute (JGI-PGF)"/>
            <person name="Walter F."/>
            <person name="Albersmeier A."/>
            <person name="Kalinowski J."/>
            <person name="Ruckert C."/>
        </authorList>
    </citation>
    <scope>NUCLEOTIDE SEQUENCE</scope>
    <source>
        <strain evidence="2">JCM 4335</strain>
    </source>
</reference>
<sequence>MAWRRKPLARTVQYNRMAPPPPSGRIRAVRHPVKAGEPNRPHPGHATAFRVAGQALRGGMHGSALGAVHYVGSDKTSQFGQ</sequence>
<gene>
    <name evidence="2" type="ORF">GCM10010249_46040</name>
</gene>
<comment type="caution">
    <text evidence="2">The sequence shown here is derived from an EMBL/GenBank/DDBJ whole genome shotgun (WGS) entry which is preliminary data.</text>
</comment>
<dbReference type="AlphaFoldDB" id="A0A918B3M9"/>
<dbReference type="Proteomes" id="UP000654123">
    <property type="component" value="Unassembled WGS sequence"/>
</dbReference>
<accession>A0A918B3M9</accession>
<name>A0A918B3M9_9ACTN</name>
<organism evidence="2 3">
    <name type="scientific">Streptomyces roseolilacinus</name>
    <dbReference type="NCBI Taxonomy" id="66904"/>
    <lineage>
        <taxon>Bacteria</taxon>
        <taxon>Bacillati</taxon>
        <taxon>Actinomycetota</taxon>
        <taxon>Actinomycetes</taxon>
        <taxon>Kitasatosporales</taxon>
        <taxon>Streptomycetaceae</taxon>
        <taxon>Streptomyces</taxon>
    </lineage>
</organism>
<reference evidence="2" key="2">
    <citation type="submission" date="2020-09" db="EMBL/GenBank/DDBJ databases">
        <authorList>
            <person name="Sun Q."/>
            <person name="Ohkuma M."/>
        </authorList>
    </citation>
    <scope>NUCLEOTIDE SEQUENCE</scope>
    <source>
        <strain evidence="2">JCM 4335</strain>
    </source>
</reference>